<dbReference type="RefSeq" id="WP_378256614.1">
    <property type="nucleotide sequence ID" value="NZ_JBHSJV010000001.1"/>
</dbReference>
<evidence type="ECO:0000313" key="2">
    <source>
        <dbReference type="Proteomes" id="UP001597459"/>
    </source>
</evidence>
<evidence type="ECO:0000313" key="1">
    <source>
        <dbReference type="EMBL" id="MFD2590845.1"/>
    </source>
</evidence>
<reference evidence="2" key="1">
    <citation type="journal article" date="2019" name="Int. J. Syst. Evol. Microbiol.">
        <title>The Global Catalogue of Microorganisms (GCM) 10K type strain sequencing project: providing services to taxonomists for standard genome sequencing and annotation.</title>
        <authorList>
            <consortium name="The Broad Institute Genomics Platform"/>
            <consortium name="The Broad Institute Genome Sequencing Center for Infectious Disease"/>
            <person name="Wu L."/>
            <person name="Ma J."/>
        </authorList>
    </citation>
    <scope>NUCLEOTIDE SEQUENCE [LARGE SCALE GENOMIC DNA]</scope>
    <source>
        <strain evidence="2">KCTC 42423</strain>
    </source>
</reference>
<protein>
    <submittedName>
        <fullName evidence="1">Uncharacterized protein</fullName>
    </submittedName>
</protein>
<keyword evidence="2" id="KW-1185">Reference proteome</keyword>
<proteinExistence type="predicted"/>
<comment type="caution">
    <text evidence="1">The sequence shown here is derived from an EMBL/GenBank/DDBJ whole genome shotgun (WGS) entry which is preliminary data.</text>
</comment>
<dbReference type="Proteomes" id="UP001597459">
    <property type="component" value="Unassembled WGS sequence"/>
</dbReference>
<name>A0ABW5N5N7_9FLAO</name>
<sequence>MRNTLLIILGFIISFPIYSQIDATSLMGLPTATNAEMLGITSPAIGAIVFNTTDQAVYRFTSSGWQKNTDDQTASEVSIDTPVDLNNIATDPGSGNETTVEEAIQAIAPITSRAARVFYPPSIEIDASTNGTFTVNLYNQYTAQFATPTASSAGAPNTIPTYSASDLYYYVTYADPTVFNTATMSIDANGVLTYTIIGQPADFNALINVVFVVK</sequence>
<gene>
    <name evidence="1" type="ORF">ACFSTE_08375</name>
</gene>
<dbReference type="EMBL" id="JBHULX010000007">
    <property type="protein sequence ID" value="MFD2590845.1"/>
    <property type="molecule type" value="Genomic_DNA"/>
</dbReference>
<accession>A0ABW5N5N7</accession>
<organism evidence="1 2">
    <name type="scientific">Aquimarina hainanensis</name>
    <dbReference type="NCBI Taxonomy" id="1578017"/>
    <lineage>
        <taxon>Bacteria</taxon>
        <taxon>Pseudomonadati</taxon>
        <taxon>Bacteroidota</taxon>
        <taxon>Flavobacteriia</taxon>
        <taxon>Flavobacteriales</taxon>
        <taxon>Flavobacteriaceae</taxon>
        <taxon>Aquimarina</taxon>
    </lineage>
</organism>